<accession>A0A8S3QJW5</accession>
<evidence type="ECO:0000313" key="8">
    <source>
        <dbReference type="Proteomes" id="UP000683360"/>
    </source>
</evidence>
<keyword evidence="5" id="KW-0812">Transmembrane</keyword>
<keyword evidence="5" id="KW-1133">Transmembrane helix</keyword>
<dbReference type="GO" id="GO:0016020">
    <property type="term" value="C:membrane"/>
    <property type="evidence" value="ECO:0007669"/>
    <property type="project" value="UniProtKB-SubCell"/>
</dbReference>
<evidence type="ECO:0000256" key="1">
    <source>
        <dbReference type="ARBA" id="ARBA00004167"/>
    </source>
</evidence>
<evidence type="ECO:0000256" key="3">
    <source>
        <dbReference type="ARBA" id="ARBA00023157"/>
    </source>
</evidence>
<feature type="region of interest" description="Disordered" evidence="4">
    <location>
        <begin position="1"/>
        <end position="21"/>
    </location>
</feature>
<keyword evidence="8" id="KW-1185">Reference proteome</keyword>
<dbReference type="OrthoDB" id="6151406at2759"/>
<dbReference type="PANTHER" id="PTHR45889:SF8">
    <property type="entry name" value="IG-LIKE DOMAIN-CONTAINING PROTEIN"/>
    <property type="match status" value="1"/>
</dbReference>
<dbReference type="InterPro" id="IPR007110">
    <property type="entry name" value="Ig-like_dom"/>
</dbReference>
<name>A0A8S3QJW5_MYTED</name>
<comment type="subcellular location">
    <subcellularLocation>
        <location evidence="1">Membrane</location>
        <topology evidence="1">Single-pass membrane protein</topology>
    </subcellularLocation>
</comment>
<dbReference type="CDD" id="cd00096">
    <property type="entry name" value="Ig"/>
    <property type="match status" value="2"/>
</dbReference>
<sequence length="438" mass="48034">MSIISKVSPESPTLTGPSTLTPGQQGRWTCISANGYPAGVMTMKNKNKNTQFTTEFTSSSVLDQKSFDVTGTLTWSPVIVNNGDTICCDVTHTTTLGNTPQTVCRQITVAQPISINAPVTQYSSNIQSSVTLQCDVTQGTASQIIWIKENVQLNITSNSRFSGGTVVNESLTIANVQQSDGGNYVCRGIDAATEPISINAPVTQYSPNIQASVTLQCDVTQGTASQIIWNKENVQLNITGNSRFSGGTVVNESLTIANVQQSDGGNYVCRGIDAVTGNIVNTNTINVNPVDEDEDNIIIYVVIGILAVLVVFVLLVVMIRYRRDYSTHRDRDRDYEGLDSNRREMHVYNTPQDHLEYSHYSTIPADHVFVDPNHTNLKRENTYLEPNHSNLKEDHTYLKIDNTYLEPVNSILTPNNAYLEPGQINIEPINGTSMSSTT</sequence>
<dbReference type="EMBL" id="CAJPWZ010000469">
    <property type="protein sequence ID" value="CAG2194009.1"/>
    <property type="molecule type" value="Genomic_DNA"/>
</dbReference>
<dbReference type="PROSITE" id="PS50835">
    <property type="entry name" value="IG_LIKE"/>
    <property type="match status" value="2"/>
</dbReference>
<dbReference type="Gene3D" id="2.60.40.10">
    <property type="entry name" value="Immunoglobulins"/>
    <property type="match status" value="3"/>
</dbReference>
<gene>
    <name evidence="7" type="ORF">MEDL_9117</name>
</gene>
<proteinExistence type="predicted"/>
<evidence type="ECO:0000256" key="5">
    <source>
        <dbReference type="SAM" id="Phobius"/>
    </source>
</evidence>
<feature type="domain" description="Ig-like" evidence="6">
    <location>
        <begin position="112"/>
        <end position="203"/>
    </location>
</feature>
<dbReference type="AlphaFoldDB" id="A0A8S3QJW5"/>
<dbReference type="SMART" id="SM00409">
    <property type="entry name" value="IG"/>
    <property type="match status" value="2"/>
</dbReference>
<dbReference type="Pfam" id="PF08205">
    <property type="entry name" value="C2-set_2"/>
    <property type="match status" value="1"/>
</dbReference>
<keyword evidence="2 5" id="KW-0472">Membrane</keyword>
<feature type="transmembrane region" description="Helical" evidence="5">
    <location>
        <begin position="297"/>
        <end position="319"/>
    </location>
</feature>
<dbReference type="InterPro" id="IPR036179">
    <property type="entry name" value="Ig-like_dom_sf"/>
</dbReference>
<dbReference type="InterPro" id="IPR003599">
    <property type="entry name" value="Ig_sub"/>
</dbReference>
<evidence type="ECO:0000256" key="4">
    <source>
        <dbReference type="SAM" id="MobiDB-lite"/>
    </source>
</evidence>
<evidence type="ECO:0000259" key="6">
    <source>
        <dbReference type="PROSITE" id="PS50835"/>
    </source>
</evidence>
<evidence type="ECO:0000256" key="2">
    <source>
        <dbReference type="ARBA" id="ARBA00023136"/>
    </source>
</evidence>
<dbReference type="SUPFAM" id="SSF48726">
    <property type="entry name" value="Immunoglobulin"/>
    <property type="match status" value="3"/>
</dbReference>
<comment type="caution">
    <text evidence="7">The sequence shown here is derived from an EMBL/GenBank/DDBJ whole genome shotgun (WGS) entry which is preliminary data.</text>
</comment>
<organism evidence="7 8">
    <name type="scientific">Mytilus edulis</name>
    <name type="common">Blue mussel</name>
    <dbReference type="NCBI Taxonomy" id="6550"/>
    <lineage>
        <taxon>Eukaryota</taxon>
        <taxon>Metazoa</taxon>
        <taxon>Spiralia</taxon>
        <taxon>Lophotrochozoa</taxon>
        <taxon>Mollusca</taxon>
        <taxon>Bivalvia</taxon>
        <taxon>Autobranchia</taxon>
        <taxon>Pteriomorphia</taxon>
        <taxon>Mytilida</taxon>
        <taxon>Mytiloidea</taxon>
        <taxon>Mytilidae</taxon>
        <taxon>Mytilinae</taxon>
        <taxon>Mytilus</taxon>
    </lineage>
</organism>
<dbReference type="InterPro" id="IPR013783">
    <property type="entry name" value="Ig-like_fold"/>
</dbReference>
<protein>
    <submittedName>
        <fullName evidence="7">HMCN</fullName>
    </submittedName>
</protein>
<feature type="domain" description="Ig-like" evidence="6">
    <location>
        <begin position="212"/>
        <end position="286"/>
    </location>
</feature>
<evidence type="ECO:0000313" key="7">
    <source>
        <dbReference type="EMBL" id="CAG2194009.1"/>
    </source>
</evidence>
<dbReference type="InterPro" id="IPR013162">
    <property type="entry name" value="CD80_C2-set"/>
</dbReference>
<dbReference type="InterPro" id="IPR003598">
    <property type="entry name" value="Ig_sub2"/>
</dbReference>
<dbReference type="PANTHER" id="PTHR45889">
    <property type="entry name" value="IG-LIKE DOMAIN-CONTAINING PROTEIN"/>
    <property type="match status" value="1"/>
</dbReference>
<reference evidence="7" key="1">
    <citation type="submission" date="2021-03" db="EMBL/GenBank/DDBJ databases">
        <authorList>
            <person name="Bekaert M."/>
        </authorList>
    </citation>
    <scope>NUCLEOTIDE SEQUENCE</scope>
</reference>
<keyword evidence="3" id="KW-1015">Disulfide bond</keyword>
<dbReference type="SMART" id="SM00408">
    <property type="entry name" value="IGc2"/>
    <property type="match status" value="2"/>
</dbReference>
<feature type="compositionally biased region" description="Low complexity" evidence="4">
    <location>
        <begin position="8"/>
        <end position="21"/>
    </location>
</feature>
<dbReference type="Proteomes" id="UP000683360">
    <property type="component" value="Unassembled WGS sequence"/>
</dbReference>
<dbReference type="Pfam" id="PF13927">
    <property type="entry name" value="Ig_3"/>
    <property type="match status" value="2"/>
</dbReference>